<comment type="caution">
    <text evidence="2">The sequence shown here is derived from an EMBL/GenBank/DDBJ whole genome shotgun (WGS) entry which is preliminary data.</text>
</comment>
<feature type="compositionally biased region" description="Acidic residues" evidence="1">
    <location>
        <begin position="65"/>
        <end position="117"/>
    </location>
</feature>
<feature type="compositionally biased region" description="Basic and acidic residues" evidence="1">
    <location>
        <begin position="118"/>
        <end position="134"/>
    </location>
</feature>
<organism evidence="2 3">
    <name type="scientific">Saguinus oedipus</name>
    <name type="common">Cotton-top tamarin</name>
    <name type="synonym">Oedipomidas oedipus</name>
    <dbReference type="NCBI Taxonomy" id="9490"/>
    <lineage>
        <taxon>Eukaryota</taxon>
        <taxon>Metazoa</taxon>
        <taxon>Chordata</taxon>
        <taxon>Craniata</taxon>
        <taxon>Vertebrata</taxon>
        <taxon>Euteleostomi</taxon>
        <taxon>Mammalia</taxon>
        <taxon>Eutheria</taxon>
        <taxon>Euarchontoglires</taxon>
        <taxon>Primates</taxon>
        <taxon>Haplorrhini</taxon>
        <taxon>Platyrrhini</taxon>
        <taxon>Cebidae</taxon>
        <taxon>Callitrichinae</taxon>
        <taxon>Saguinus</taxon>
    </lineage>
</organism>
<feature type="compositionally biased region" description="Basic and acidic residues" evidence="1">
    <location>
        <begin position="145"/>
        <end position="167"/>
    </location>
</feature>
<name>A0ABQ9W000_SAGOE</name>
<feature type="region of interest" description="Disordered" evidence="1">
    <location>
        <begin position="47"/>
        <end position="187"/>
    </location>
</feature>
<evidence type="ECO:0000313" key="3">
    <source>
        <dbReference type="Proteomes" id="UP001266305"/>
    </source>
</evidence>
<reference evidence="2 3" key="1">
    <citation type="submission" date="2023-05" db="EMBL/GenBank/DDBJ databases">
        <title>B98-5 Cell Line De Novo Hybrid Assembly: An Optical Mapping Approach.</title>
        <authorList>
            <person name="Kananen K."/>
            <person name="Auerbach J.A."/>
            <person name="Kautto E."/>
            <person name="Blachly J.S."/>
        </authorList>
    </citation>
    <scope>NUCLEOTIDE SEQUENCE [LARGE SCALE GENOMIC DNA]</scope>
    <source>
        <strain evidence="2">B95-8</strain>
        <tissue evidence="2">Cell line</tissue>
    </source>
</reference>
<sequence length="187" mass="19841">MQGPAWTCQDALERSRTVLLPSGVHSAAFPAFLLLRCGRRIGSLWPEKRHPASFCNPEESLIPDTDPEEGPIPDTDPEEGPIPDTDPEEGPIPDTDPEEGPSPDTDPEEGPSPDTDPEEGRSPGADKEGPRLDADPEEGPSLDADTEKGPSPDADGRAEGRAQREPRVPPGGSDDAVQSGSCHVNPF</sequence>
<feature type="compositionally biased region" description="Polar residues" evidence="1">
    <location>
        <begin position="176"/>
        <end position="187"/>
    </location>
</feature>
<dbReference type="EMBL" id="JASSZA010000004">
    <property type="protein sequence ID" value="KAK2114760.1"/>
    <property type="molecule type" value="Genomic_DNA"/>
</dbReference>
<accession>A0ABQ9W000</accession>
<protein>
    <submittedName>
        <fullName evidence="2">Uncharacterized protein</fullName>
    </submittedName>
</protein>
<dbReference type="Proteomes" id="UP001266305">
    <property type="component" value="Unassembled WGS sequence"/>
</dbReference>
<gene>
    <name evidence="2" type="ORF">P7K49_009026</name>
</gene>
<evidence type="ECO:0000256" key="1">
    <source>
        <dbReference type="SAM" id="MobiDB-lite"/>
    </source>
</evidence>
<evidence type="ECO:0000313" key="2">
    <source>
        <dbReference type="EMBL" id="KAK2114760.1"/>
    </source>
</evidence>
<keyword evidence="3" id="KW-1185">Reference proteome</keyword>
<proteinExistence type="predicted"/>